<feature type="domain" description="Glycine zipper 2TM" evidence="4">
    <location>
        <begin position="99"/>
        <end position="139"/>
    </location>
</feature>
<feature type="region of interest" description="Disordered" evidence="3">
    <location>
        <begin position="45"/>
        <end position="71"/>
    </location>
</feature>
<evidence type="ECO:0000256" key="3">
    <source>
        <dbReference type="SAM" id="MobiDB-lite"/>
    </source>
</evidence>
<dbReference type="GO" id="GO:0019867">
    <property type="term" value="C:outer membrane"/>
    <property type="evidence" value="ECO:0007669"/>
    <property type="project" value="InterPro"/>
</dbReference>
<evidence type="ECO:0000256" key="1">
    <source>
        <dbReference type="ARBA" id="ARBA00004370"/>
    </source>
</evidence>
<comment type="subcellular location">
    <subcellularLocation>
        <location evidence="1">Membrane</location>
    </subcellularLocation>
</comment>
<dbReference type="Pfam" id="PF05433">
    <property type="entry name" value="Rick_17kDa_Anti"/>
    <property type="match status" value="1"/>
</dbReference>
<protein>
    <recommendedName>
        <fullName evidence="4">Glycine zipper 2TM domain-containing protein</fullName>
    </recommendedName>
</protein>
<keyword evidence="2" id="KW-0472">Membrane</keyword>
<dbReference type="InterPro" id="IPR008816">
    <property type="entry name" value="Gly_zipper_2TM_dom"/>
</dbReference>
<proteinExistence type="predicted"/>
<dbReference type="PANTHER" id="PTHR35603:SF2">
    <property type="entry name" value="OUTER MEMBRANE LIPOPROTEIN"/>
    <property type="match status" value="1"/>
</dbReference>
<comment type="caution">
    <text evidence="5">The sequence shown here is derived from an EMBL/GenBank/DDBJ whole genome shotgun (WGS) entry which is preliminary data.</text>
</comment>
<gene>
    <name evidence="5" type="ORF">GALL_286850</name>
</gene>
<organism evidence="5">
    <name type="scientific">mine drainage metagenome</name>
    <dbReference type="NCBI Taxonomy" id="410659"/>
    <lineage>
        <taxon>unclassified sequences</taxon>
        <taxon>metagenomes</taxon>
        <taxon>ecological metagenomes</taxon>
    </lineage>
</organism>
<sequence>MNTKTTHNNAFAILSLISVLAFVGCSQKASDEEIKAQVKAELAREKAKEHGSRESAPESTHVAHEKTAQAESERRIACDNCGVVVSVKEIEQEGKGSGLGVIAGGVAGGIIGNQVGQGTGRDLATLAGVVGGAFAGNTVEKKIKKTNVYDVTVKLGNGEERVIRYTTAPGVMAGDMIKVEGEKIVRQ</sequence>
<dbReference type="PANTHER" id="PTHR35603">
    <property type="match status" value="1"/>
</dbReference>
<evidence type="ECO:0000259" key="4">
    <source>
        <dbReference type="Pfam" id="PF05433"/>
    </source>
</evidence>
<dbReference type="EMBL" id="MLJW01000331">
    <property type="protein sequence ID" value="OIQ89421.1"/>
    <property type="molecule type" value="Genomic_DNA"/>
</dbReference>
<evidence type="ECO:0000256" key="2">
    <source>
        <dbReference type="ARBA" id="ARBA00023136"/>
    </source>
</evidence>
<dbReference type="AlphaFoldDB" id="A0A1J5RMR9"/>
<name>A0A1J5RMR9_9ZZZZ</name>
<accession>A0A1J5RMR9</accession>
<dbReference type="InterPro" id="IPR051407">
    <property type="entry name" value="Bact_OM_lipoprot/Surf_antigen"/>
</dbReference>
<evidence type="ECO:0000313" key="5">
    <source>
        <dbReference type="EMBL" id="OIQ89421.1"/>
    </source>
</evidence>
<dbReference type="PROSITE" id="PS51257">
    <property type="entry name" value="PROKAR_LIPOPROTEIN"/>
    <property type="match status" value="1"/>
</dbReference>
<reference evidence="5" key="1">
    <citation type="submission" date="2016-10" db="EMBL/GenBank/DDBJ databases">
        <title>Sequence of Gallionella enrichment culture.</title>
        <authorList>
            <person name="Poehlein A."/>
            <person name="Muehling M."/>
            <person name="Daniel R."/>
        </authorList>
    </citation>
    <scope>NUCLEOTIDE SEQUENCE</scope>
</reference>